<dbReference type="PANTHER" id="PTHR43330:SF8">
    <property type="entry name" value="METHIONINE AMINOPEPTIDASE 1D, MITOCHONDRIAL"/>
    <property type="match status" value="1"/>
</dbReference>
<organism evidence="7">
    <name type="scientific">marine metagenome</name>
    <dbReference type="NCBI Taxonomy" id="408172"/>
    <lineage>
        <taxon>unclassified sequences</taxon>
        <taxon>metagenomes</taxon>
        <taxon>ecological metagenomes</taxon>
    </lineage>
</organism>
<keyword evidence="1" id="KW-0031">Aminopeptidase</keyword>
<dbReference type="GO" id="GO:0046872">
    <property type="term" value="F:metal ion binding"/>
    <property type="evidence" value="ECO:0007669"/>
    <property type="project" value="UniProtKB-KW"/>
</dbReference>
<dbReference type="Gene3D" id="3.90.230.10">
    <property type="entry name" value="Creatinase/methionine aminopeptidase superfamily"/>
    <property type="match status" value="1"/>
</dbReference>
<dbReference type="InterPro" id="IPR036005">
    <property type="entry name" value="Creatinase/aminopeptidase-like"/>
</dbReference>
<protein>
    <recommendedName>
        <fullName evidence="6">Peptidase M24 domain-containing protein</fullName>
    </recommendedName>
</protein>
<keyword evidence="3" id="KW-0479">Metal-binding</keyword>
<dbReference type="InterPro" id="IPR000994">
    <property type="entry name" value="Pept_M24"/>
</dbReference>
<dbReference type="GO" id="GO:0006508">
    <property type="term" value="P:proteolysis"/>
    <property type="evidence" value="ECO:0007669"/>
    <property type="project" value="UniProtKB-KW"/>
</dbReference>
<evidence type="ECO:0000256" key="5">
    <source>
        <dbReference type="SAM" id="MobiDB-lite"/>
    </source>
</evidence>
<evidence type="ECO:0000256" key="3">
    <source>
        <dbReference type="ARBA" id="ARBA00022723"/>
    </source>
</evidence>
<dbReference type="InterPro" id="IPR001714">
    <property type="entry name" value="Pept_M24_MAP"/>
</dbReference>
<dbReference type="Pfam" id="PF00557">
    <property type="entry name" value="Peptidase_M24"/>
    <property type="match status" value="1"/>
</dbReference>
<feature type="region of interest" description="Disordered" evidence="5">
    <location>
        <begin position="1"/>
        <end position="57"/>
    </location>
</feature>
<evidence type="ECO:0000313" key="7">
    <source>
        <dbReference type="EMBL" id="SUZ81485.1"/>
    </source>
</evidence>
<evidence type="ECO:0000256" key="4">
    <source>
        <dbReference type="ARBA" id="ARBA00022801"/>
    </source>
</evidence>
<feature type="domain" description="Peptidase M24" evidence="6">
    <location>
        <begin position="60"/>
        <end position="288"/>
    </location>
</feature>
<dbReference type="CDD" id="cd01086">
    <property type="entry name" value="MetAP1"/>
    <property type="match status" value="1"/>
</dbReference>
<evidence type="ECO:0000256" key="1">
    <source>
        <dbReference type="ARBA" id="ARBA00022438"/>
    </source>
</evidence>
<dbReference type="PRINTS" id="PR00599">
    <property type="entry name" value="MAPEPTIDASE"/>
</dbReference>
<gene>
    <name evidence="7" type="ORF">METZ01_LOCUS34339</name>
</gene>
<keyword evidence="4" id="KW-0378">Hydrolase</keyword>
<dbReference type="PROSITE" id="PS00680">
    <property type="entry name" value="MAP_1"/>
    <property type="match status" value="1"/>
</dbReference>
<dbReference type="GO" id="GO:0070006">
    <property type="term" value="F:metalloaminopeptidase activity"/>
    <property type="evidence" value="ECO:0007669"/>
    <property type="project" value="InterPro"/>
</dbReference>
<dbReference type="InterPro" id="IPR002467">
    <property type="entry name" value="Pept_M24A_MAP1"/>
</dbReference>
<keyword evidence="2" id="KW-0645">Protease</keyword>
<sequence>MVKRKRRRVTDAPVSEPAVRPGLLSPTRSVPSGIDRPPYAVSGDPGPARSSSVRTADEVERMRRAGAAAAEILVEAGRAVQPGVTTDRIDALVHEATIVRGGYPSPLNYRGYPKSVCTSVNEVICHGIPDSRPLSDGDIVNIDVTIFLDGVHGDTSVTVLVGDVDDHSRRLVAETRIAMDLGIDTVRPTQPLHAIGHTIERHAQRHGLGVVREFIGHGIGTEFHSGLQVKHYFDPRDDTLLVAGMTFTIEPMLTLGDPSCALWDDAWTAVTLDGRRTAQFEHTLLVTEDGVERLTVLPDGTVPADLFAG</sequence>
<dbReference type="NCBIfam" id="TIGR00500">
    <property type="entry name" value="met_pdase_I"/>
    <property type="match status" value="1"/>
</dbReference>
<evidence type="ECO:0000256" key="2">
    <source>
        <dbReference type="ARBA" id="ARBA00022670"/>
    </source>
</evidence>
<proteinExistence type="inferred from homology"/>
<reference evidence="7" key="1">
    <citation type="submission" date="2018-05" db="EMBL/GenBank/DDBJ databases">
        <authorList>
            <person name="Lanie J.A."/>
            <person name="Ng W.-L."/>
            <person name="Kazmierczak K.M."/>
            <person name="Andrzejewski T.M."/>
            <person name="Davidsen T.M."/>
            <person name="Wayne K.J."/>
            <person name="Tettelin H."/>
            <person name="Glass J.I."/>
            <person name="Rusch D."/>
            <person name="Podicherti R."/>
            <person name="Tsui H.-C.T."/>
            <person name="Winkler M.E."/>
        </authorList>
    </citation>
    <scope>NUCLEOTIDE SEQUENCE</scope>
</reference>
<accession>A0A381QQ59</accession>
<dbReference type="EMBL" id="UINC01001470">
    <property type="protein sequence ID" value="SUZ81485.1"/>
    <property type="molecule type" value="Genomic_DNA"/>
</dbReference>
<evidence type="ECO:0000259" key="6">
    <source>
        <dbReference type="Pfam" id="PF00557"/>
    </source>
</evidence>
<dbReference type="HAMAP" id="MF_01974">
    <property type="entry name" value="MetAP_1"/>
    <property type="match status" value="1"/>
</dbReference>
<dbReference type="SUPFAM" id="SSF55920">
    <property type="entry name" value="Creatinase/aminopeptidase"/>
    <property type="match status" value="1"/>
</dbReference>
<dbReference type="AlphaFoldDB" id="A0A381QQ59"/>
<name>A0A381QQ59_9ZZZZ</name>
<dbReference type="PANTHER" id="PTHR43330">
    <property type="entry name" value="METHIONINE AMINOPEPTIDASE"/>
    <property type="match status" value="1"/>
</dbReference>